<evidence type="ECO:0000313" key="2">
    <source>
        <dbReference type="EMBL" id="ETX09455.1"/>
    </source>
</evidence>
<feature type="chain" id="PRO_5004977324" description="Porin domain-containing protein" evidence="1">
    <location>
        <begin position="26"/>
        <end position="283"/>
    </location>
</feature>
<name>X7E0U7_9GAMM</name>
<keyword evidence="3" id="KW-1185">Reference proteome</keyword>
<feature type="signal peptide" evidence="1">
    <location>
        <begin position="1"/>
        <end position="25"/>
    </location>
</feature>
<dbReference type="RefSeq" id="WP_036164021.1">
    <property type="nucleotide sequence ID" value="NZ_JAMB01000022.1"/>
</dbReference>
<proteinExistence type="predicted"/>
<dbReference type="AlphaFoldDB" id="X7E0U7"/>
<gene>
    <name evidence="2" type="ORF">MUS1_08880</name>
</gene>
<evidence type="ECO:0000256" key="1">
    <source>
        <dbReference type="SAM" id="SignalP"/>
    </source>
</evidence>
<sequence length="283" mass="28862">MKATKLASIFAVTAVAAAVSTTTFAAEAVFSGEAGVEYVITDGTNELDGTDLGELELSVDTGVVYAELEIGTSGTDEGTTIGMEKLYVKQGAVSFGRFDGSLATGSFMGMDEIGYTGVDLNTTESGDTDNTGIRYAVTPELTVSVESTTSTATDDSDIGVALSYVADMDGFKAGVSGGSVGDSSSVNVGVQTTMDALTLSVNYGVGELSGADASEVGFSVALAASEALTLTLQVANDLEAEETGTYFIGEYAVGDLTYYVENYTGDGVTYDDGITKVGVTASF</sequence>
<accession>X7E0U7</accession>
<protein>
    <recommendedName>
        <fullName evidence="4">Porin domain-containing protein</fullName>
    </recommendedName>
</protein>
<keyword evidence="1" id="KW-0732">Signal</keyword>
<organism evidence="2 3">
    <name type="scientific">Marinomonas ushuaiensis DSM 15871</name>
    <dbReference type="NCBI Taxonomy" id="1122207"/>
    <lineage>
        <taxon>Bacteria</taxon>
        <taxon>Pseudomonadati</taxon>
        <taxon>Pseudomonadota</taxon>
        <taxon>Gammaproteobacteria</taxon>
        <taxon>Oceanospirillales</taxon>
        <taxon>Oceanospirillaceae</taxon>
        <taxon>Marinomonas</taxon>
    </lineage>
</organism>
<evidence type="ECO:0000313" key="3">
    <source>
        <dbReference type="Proteomes" id="UP000054058"/>
    </source>
</evidence>
<dbReference type="SUPFAM" id="SSF56935">
    <property type="entry name" value="Porins"/>
    <property type="match status" value="1"/>
</dbReference>
<dbReference type="PATRIC" id="fig|1122207.3.peg.3119"/>
<evidence type="ECO:0008006" key="4">
    <source>
        <dbReference type="Google" id="ProtNLM"/>
    </source>
</evidence>
<comment type="caution">
    <text evidence="2">The sequence shown here is derived from an EMBL/GenBank/DDBJ whole genome shotgun (WGS) entry which is preliminary data.</text>
</comment>
<reference evidence="2 3" key="1">
    <citation type="submission" date="2014-01" db="EMBL/GenBank/DDBJ databases">
        <title>Marinomonas ushuaiensis DSM 15871 Genome Sequencing.</title>
        <authorList>
            <person name="Lai Q."/>
            <person name="Shao Z.S."/>
        </authorList>
    </citation>
    <scope>NUCLEOTIDE SEQUENCE [LARGE SCALE GENOMIC DNA]</scope>
    <source>
        <strain evidence="2 3">DSM 15871</strain>
    </source>
</reference>
<dbReference type="Proteomes" id="UP000054058">
    <property type="component" value="Unassembled WGS sequence"/>
</dbReference>
<dbReference type="STRING" id="1122207.MUS1_08880"/>
<dbReference type="EMBL" id="JAMB01000022">
    <property type="protein sequence ID" value="ETX09455.1"/>
    <property type="molecule type" value="Genomic_DNA"/>
</dbReference>
<dbReference type="OrthoDB" id="6102289at2"/>